<dbReference type="Pfam" id="PF21780">
    <property type="entry name" value="DUF6875"/>
    <property type="match status" value="1"/>
</dbReference>
<reference evidence="2 3" key="1">
    <citation type="submission" date="2020-10" db="EMBL/GenBank/DDBJ databases">
        <title>Identification of Nocardia species via Next-generation sequencing and recognition of intraspecies genetic diversity.</title>
        <authorList>
            <person name="Li P."/>
            <person name="Li P."/>
            <person name="Lu B."/>
        </authorList>
    </citation>
    <scope>NUCLEOTIDE SEQUENCE [LARGE SCALE GENOMIC DNA]</scope>
    <source>
        <strain evidence="2 3">N-11</strain>
    </source>
</reference>
<gene>
    <name evidence="2" type="ORF">IU470_27135</name>
</gene>
<proteinExistence type="predicted"/>
<dbReference type="InterPro" id="IPR049240">
    <property type="entry name" value="DUF6875"/>
</dbReference>
<comment type="caution">
    <text evidence="2">The sequence shown here is derived from an EMBL/GenBank/DDBJ whole genome shotgun (WGS) entry which is preliminary data.</text>
</comment>
<accession>A0ABS0CEJ4</accession>
<evidence type="ECO:0000259" key="1">
    <source>
        <dbReference type="Pfam" id="PF21780"/>
    </source>
</evidence>
<evidence type="ECO:0000313" key="2">
    <source>
        <dbReference type="EMBL" id="MBF6228762.1"/>
    </source>
</evidence>
<dbReference type="RefSeq" id="WP_195035640.1">
    <property type="nucleotide sequence ID" value="NZ_JADLRE010000025.1"/>
</dbReference>
<evidence type="ECO:0000313" key="3">
    <source>
        <dbReference type="Proteomes" id="UP000807309"/>
    </source>
</evidence>
<keyword evidence="3" id="KW-1185">Reference proteome</keyword>
<feature type="domain" description="DUF6875" evidence="1">
    <location>
        <begin position="40"/>
        <end position="212"/>
    </location>
</feature>
<protein>
    <recommendedName>
        <fullName evidence="1">DUF6875 domain-containing protein</fullName>
    </recommendedName>
</protein>
<dbReference type="Proteomes" id="UP000807309">
    <property type="component" value="Unassembled WGS sequence"/>
</dbReference>
<organism evidence="2 3">
    <name type="scientific">Nocardia abscessus</name>
    <dbReference type="NCBI Taxonomy" id="120957"/>
    <lineage>
        <taxon>Bacteria</taxon>
        <taxon>Bacillati</taxon>
        <taxon>Actinomycetota</taxon>
        <taxon>Actinomycetes</taxon>
        <taxon>Mycobacteriales</taxon>
        <taxon>Nocardiaceae</taxon>
        <taxon>Nocardia</taxon>
    </lineage>
</organism>
<name>A0ABS0CEJ4_9NOCA</name>
<sequence>MEQEQVMSVRILVGARSRVEWFDLFDDTYESDAGVSATATLREWVRDYLVRPNNDLGRDGPVCPFVKPAVGHHALWSAIAPGDAELTVDRMRSMIDDAFDLFHALTRSAVAGAPQAALLTVFQDLTDYGRVDAVHSLSKDRFVAEGMMLGQFYPGCSQPGLWNRDFRPLDAPLPMLVVRNMMPSDYPFLLGKSEWLFSYLSRFGHALPVKLRRSMAEYLFRAASDTADAITDHRVHSVEDSTDSRPTEHTSGIEVFAGLRQGGR</sequence>
<dbReference type="EMBL" id="JADLRE010000025">
    <property type="protein sequence ID" value="MBF6228762.1"/>
    <property type="molecule type" value="Genomic_DNA"/>
</dbReference>